<name>A0A3N4UHA9_9BURK</name>
<dbReference type="PANTHER" id="PTHR38782:SF1">
    <property type="entry name" value="SIGMA-E FACTOR REGULATORY PROTEIN RSEB"/>
    <property type="match status" value="1"/>
</dbReference>
<accession>A0A3N4UHA9</accession>
<dbReference type="OrthoDB" id="7067274at2"/>
<comment type="similarity">
    <text evidence="2">Belongs to the RseB family.</text>
</comment>
<dbReference type="Gene3D" id="3.30.200.100">
    <property type="entry name" value="MucB/RseB, C-terminal domain"/>
    <property type="match status" value="1"/>
</dbReference>
<dbReference type="Pfam" id="PF17188">
    <property type="entry name" value="MucB_RseB_C"/>
    <property type="match status" value="1"/>
</dbReference>
<dbReference type="InterPro" id="IPR033434">
    <property type="entry name" value="MucB/RseB_N"/>
</dbReference>
<evidence type="ECO:0000313" key="7">
    <source>
        <dbReference type="EMBL" id="RPE64547.1"/>
    </source>
</evidence>
<evidence type="ECO:0000256" key="2">
    <source>
        <dbReference type="ARBA" id="ARBA00008150"/>
    </source>
</evidence>
<evidence type="ECO:0000259" key="5">
    <source>
        <dbReference type="Pfam" id="PF03888"/>
    </source>
</evidence>
<organism evidence="7 8">
    <name type="scientific">Tibeticola sediminis</name>
    <dbReference type="NCBI Taxonomy" id="1917811"/>
    <lineage>
        <taxon>Bacteria</taxon>
        <taxon>Pseudomonadati</taxon>
        <taxon>Pseudomonadota</taxon>
        <taxon>Betaproteobacteria</taxon>
        <taxon>Burkholderiales</taxon>
        <taxon>Comamonadaceae</taxon>
        <taxon>Tibeticola</taxon>
    </lineage>
</organism>
<reference evidence="7 8" key="1">
    <citation type="submission" date="2018-11" db="EMBL/GenBank/DDBJ databases">
        <title>Genomic Encyclopedia of Type Strains, Phase IV (KMG-IV): sequencing the most valuable type-strain genomes for metagenomic binning, comparative biology and taxonomic classification.</title>
        <authorList>
            <person name="Goeker M."/>
        </authorList>
    </citation>
    <scope>NUCLEOTIDE SEQUENCE [LARGE SCALE GENOMIC DNA]</scope>
    <source>
        <strain evidence="7 8">DSM 101684</strain>
    </source>
</reference>
<dbReference type="EMBL" id="RKQL01000006">
    <property type="protein sequence ID" value="RPE64547.1"/>
    <property type="molecule type" value="Genomic_DNA"/>
</dbReference>
<keyword evidence="8" id="KW-1185">Reference proteome</keyword>
<dbReference type="GO" id="GO:0030288">
    <property type="term" value="C:outer membrane-bounded periplasmic space"/>
    <property type="evidence" value="ECO:0007669"/>
    <property type="project" value="TreeGrafter"/>
</dbReference>
<dbReference type="Gene3D" id="2.50.20.10">
    <property type="entry name" value="Lipoprotein localisation LolA/LolB/LppX"/>
    <property type="match status" value="1"/>
</dbReference>
<sequence>MLQRASLAPRAPWRVPFAGERTQGCARRAWIWRGRLAAGRVARLAVLWGAQAIGLWAGLLAVPVVAGAAPVAVAPAGSLAAPSAGAPPAVTAEAGGLAAWLEDLHQAARQRSYAGTLVVSADGGVLSTARLVHVHTGAATLERVEMLSGAQRVVFRSDEQVVVWDTPQRLVRVEPMVLLSTFPDLKHPPGTALEALYHFRAIGVGRVAGHVADGYEVWPRDALRFAQKVWRAREGGLVLRRQILDAGSGRVLEETSFTELSFQPVIHSEVLAPRLELPEGFRLWREPLEPTSLEAEGWRMDVVPEGFALDRCVRRHEAPWRAGAAGEAARDRWVLQCIWTDGLAAVSVFIEPYEARRHGTSLTARVGATQMRSRPAEVASPPAWWLTAVGEVPLRTLDALLVNLRRVGR</sequence>
<dbReference type="AlphaFoldDB" id="A0A3N4UHA9"/>
<evidence type="ECO:0000256" key="1">
    <source>
        <dbReference type="ARBA" id="ARBA00004418"/>
    </source>
</evidence>
<evidence type="ECO:0000256" key="3">
    <source>
        <dbReference type="ARBA" id="ARBA00022729"/>
    </source>
</evidence>
<comment type="subcellular location">
    <subcellularLocation>
        <location evidence="1">Periplasm</location>
    </subcellularLocation>
</comment>
<dbReference type="CDD" id="cd16327">
    <property type="entry name" value="RseB"/>
    <property type="match status" value="1"/>
</dbReference>
<proteinExistence type="inferred from homology"/>
<comment type="caution">
    <text evidence="7">The sequence shown here is derived from an EMBL/GenBank/DDBJ whole genome shotgun (WGS) entry which is preliminary data.</text>
</comment>
<feature type="domain" description="MucB/RseB C-terminal" evidence="6">
    <location>
        <begin position="294"/>
        <end position="401"/>
    </location>
</feature>
<dbReference type="Proteomes" id="UP000272193">
    <property type="component" value="Unassembled WGS sequence"/>
</dbReference>
<feature type="domain" description="MucB/RseB N-terminal" evidence="5">
    <location>
        <begin position="98"/>
        <end position="274"/>
    </location>
</feature>
<keyword evidence="3" id="KW-0732">Signal</keyword>
<evidence type="ECO:0000313" key="8">
    <source>
        <dbReference type="Proteomes" id="UP000272193"/>
    </source>
</evidence>
<protein>
    <submittedName>
        <fullName evidence="7">MucB/RseB-like sigma(E) regulatory protein</fullName>
    </submittedName>
</protein>
<keyword evidence="4" id="KW-0574">Periplasm</keyword>
<dbReference type="Pfam" id="PF03888">
    <property type="entry name" value="MucB_RseB"/>
    <property type="match status" value="1"/>
</dbReference>
<dbReference type="InterPro" id="IPR038484">
    <property type="entry name" value="MucB/RseB_C_sf"/>
</dbReference>
<dbReference type="InterPro" id="IPR033436">
    <property type="entry name" value="MucB/RseB_C"/>
</dbReference>
<dbReference type="RefSeq" id="WP_124223997.1">
    <property type="nucleotide sequence ID" value="NZ_RKQL01000006.1"/>
</dbReference>
<gene>
    <name evidence="7" type="ORF">EDC62_2368</name>
</gene>
<dbReference type="GO" id="GO:0032885">
    <property type="term" value="P:regulation of polysaccharide biosynthetic process"/>
    <property type="evidence" value="ECO:0007669"/>
    <property type="project" value="TreeGrafter"/>
</dbReference>
<evidence type="ECO:0000259" key="6">
    <source>
        <dbReference type="Pfam" id="PF17188"/>
    </source>
</evidence>
<dbReference type="GO" id="GO:0045152">
    <property type="term" value="F:antisigma factor binding"/>
    <property type="evidence" value="ECO:0007669"/>
    <property type="project" value="TreeGrafter"/>
</dbReference>
<dbReference type="PANTHER" id="PTHR38782">
    <property type="match status" value="1"/>
</dbReference>
<evidence type="ECO:0000256" key="4">
    <source>
        <dbReference type="ARBA" id="ARBA00022764"/>
    </source>
</evidence>
<dbReference type="InterPro" id="IPR005588">
    <property type="entry name" value="MucB_RseB"/>
</dbReference>